<keyword evidence="3" id="KW-1185">Reference proteome</keyword>
<dbReference type="Pfam" id="PF22518">
    <property type="entry name" value="DUF6997"/>
    <property type="match status" value="1"/>
</dbReference>
<dbReference type="AlphaFoldDB" id="A0ABD5PR91"/>
<evidence type="ECO:0000259" key="1">
    <source>
        <dbReference type="Pfam" id="PF22518"/>
    </source>
</evidence>
<name>A0ABD5PR91_9EURY</name>
<reference evidence="2 3" key="1">
    <citation type="journal article" date="2019" name="Int. J. Syst. Evol. Microbiol.">
        <title>The Global Catalogue of Microorganisms (GCM) 10K type strain sequencing project: providing services to taxonomists for standard genome sequencing and annotation.</title>
        <authorList>
            <consortium name="The Broad Institute Genomics Platform"/>
            <consortium name="The Broad Institute Genome Sequencing Center for Infectious Disease"/>
            <person name="Wu L."/>
            <person name="Ma J."/>
        </authorList>
    </citation>
    <scope>NUCLEOTIDE SEQUENCE [LARGE SCALE GENOMIC DNA]</scope>
    <source>
        <strain evidence="2 3">WLHS5</strain>
    </source>
</reference>
<dbReference type="InterPro" id="IPR054266">
    <property type="entry name" value="DUF6997"/>
</dbReference>
<dbReference type="EMBL" id="JBHSFA010000007">
    <property type="protein sequence ID" value="MFC4542859.1"/>
    <property type="molecule type" value="Genomic_DNA"/>
</dbReference>
<feature type="domain" description="DUF6997" evidence="1">
    <location>
        <begin position="119"/>
        <end position="256"/>
    </location>
</feature>
<evidence type="ECO:0000313" key="3">
    <source>
        <dbReference type="Proteomes" id="UP001595898"/>
    </source>
</evidence>
<sequence length="278" mass="30241">MVFEPALAELSASNRSVYGPTSFRDYVTRHAIEASPRTPRYISVDSLADLAPELREAGVTVLRAGSAPDGTGTGFVLVDGPNGVGDFFLRDEACFAGRSIDQFSSPIDDERLVSFRLLPNLSETSLVNLALASGVLSEALALDTSGSLTPPATGRSTFTFEFRPHREHPALLEHRNGQVEIDTLFAERRNGERTLFVVEAKTGPRASLAKHKLVYPALALAESVPPEIPIVPVYLRCRRTDGAIAFEVAECTLPDPRESIPGVDELAVERTRVLELER</sequence>
<evidence type="ECO:0000313" key="2">
    <source>
        <dbReference type="EMBL" id="MFC4542859.1"/>
    </source>
</evidence>
<proteinExistence type="predicted"/>
<protein>
    <submittedName>
        <fullName evidence="2">DUF6997 domain-containing protein</fullName>
    </submittedName>
</protein>
<accession>A0ABD5PR91</accession>
<gene>
    <name evidence="2" type="ORF">ACFO5R_13095</name>
</gene>
<organism evidence="2 3">
    <name type="scientific">Halosolutus amylolyticus</name>
    <dbReference type="NCBI Taxonomy" id="2932267"/>
    <lineage>
        <taxon>Archaea</taxon>
        <taxon>Methanobacteriati</taxon>
        <taxon>Methanobacteriota</taxon>
        <taxon>Stenosarchaea group</taxon>
        <taxon>Halobacteria</taxon>
        <taxon>Halobacteriales</taxon>
        <taxon>Natrialbaceae</taxon>
        <taxon>Halosolutus</taxon>
    </lineage>
</organism>
<comment type="caution">
    <text evidence="2">The sequence shown here is derived from an EMBL/GenBank/DDBJ whole genome shotgun (WGS) entry which is preliminary data.</text>
</comment>
<dbReference type="RefSeq" id="WP_250140453.1">
    <property type="nucleotide sequence ID" value="NZ_JALIQP010000002.1"/>
</dbReference>
<dbReference type="Proteomes" id="UP001595898">
    <property type="component" value="Unassembled WGS sequence"/>
</dbReference>